<dbReference type="RefSeq" id="WP_304147022.1">
    <property type="nucleotide sequence ID" value="NZ_JAOAIE010000103.1"/>
</dbReference>
<dbReference type="UniPathway" id="UPA00164"/>
<keyword evidence="5 8" id="KW-0328">Glycosyltransferase</keyword>
<comment type="function">
    <text evidence="2 8">Synthesizes alpha-1,4-glucan chains using ADP-glucose.</text>
</comment>
<comment type="pathway">
    <text evidence="3 8">Glycan biosynthesis; glycogen biosynthesis.</text>
</comment>
<dbReference type="Pfam" id="PF00534">
    <property type="entry name" value="Glycos_transf_1"/>
    <property type="match status" value="1"/>
</dbReference>
<evidence type="ECO:0000313" key="11">
    <source>
        <dbReference type="EMBL" id="HFI91414.1"/>
    </source>
</evidence>
<dbReference type="GO" id="GO:0004373">
    <property type="term" value="F:alpha-1,4-glucan glucosyltransferase (UDP-glucose donor) activity"/>
    <property type="evidence" value="ECO:0007669"/>
    <property type="project" value="InterPro"/>
</dbReference>
<evidence type="ECO:0000256" key="7">
    <source>
        <dbReference type="ARBA" id="ARBA00023056"/>
    </source>
</evidence>
<comment type="caution">
    <text evidence="11">The sequence shown here is derived from an EMBL/GenBank/DDBJ whole genome shotgun (WGS) entry which is preliminary data.</text>
</comment>
<dbReference type="SUPFAM" id="SSF53756">
    <property type="entry name" value="UDP-Glycosyltransferase/glycogen phosphorylase"/>
    <property type="match status" value="1"/>
</dbReference>
<dbReference type="NCBIfam" id="NF001899">
    <property type="entry name" value="PRK00654.1-2"/>
    <property type="match status" value="1"/>
</dbReference>
<keyword evidence="6 8" id="KW-0808">Transferase</keyword>
<name>A0A7V3E7N8_9BACT</name>
<feature type="domain" description="Starch synthase catalytic" evidence="10">
    <location>
        <begin position="7"/>
        <end position="256"/>
    </location>
</feature>
<protein>
    <recommendedName>
        <fullName evidence="8">Glycogen synthase</fullName>
        <ecNumber evidence="8">2.4.1.21</ecNumber>
    </recommendedName>
    <alternativeName>
        <fullName evidence="8">Starch [bacterial glycogen] synthase</fullName>
    </alternativeName>
</protein>
<evidence type="ECO:0000256" key="2">
    <source>
        <dbReference type="ARBA" id="ARBA00002764"/>
    </source>
</evidence>
<dbReference type="InterPro" id="IPR013534">
    <property type="entry name" value="Starch_synth_cat_dom"/>
</dbReference>
<gene>
    <name evidence="8 11" type="primary">glgA</name>
    <name evidence="11" type="ORF">ENS31_07780</name>
</gene>
<dbReference type="PANTHER" id="PTHR45825">
    <property type="entry name" value="GRANULE-BOUND STARCH SYNTHASE 1, CHLOROPLASTIC/AMYLOPLASTIC"/>
    <property type="match status" value="1"/>
</dbReference>
<dbReference type="Gene3D" id="3.40.50.2000">
    <property type="entry name" value="Glycogen Phosphorylase B"/>
    <property type="match status" value="2"/>
</dbReference>
<evidence type="ECO:0000259" key="10">
    <source>
        <dbReference type="Pfam" id="PF08323"/>
    </source>
</evidence>
<evidence type="ECO:0000256" key="6">
    <source>
        <dbReference type="ARBA" id="ARBA00022679"/>
    </source>
</evidence>
<dbReference type="InterPro" id="IPR011835">
    <property type="entry name" value="GS/SS"/>
</dbReference>
<sequence length="498" mass="57276">MAARRLRILFVSSEVVPFVKTGGLADVSSALPKKLTELGHEVRIILPKYGAVDERKFKIHDIVRLKDIVVKVGEKEVIFSLKSCFLPGIRTRVQIYFLDNQEYFGSRNSLYIDPITGKDYPDNDERFIILNRAVVELIIRLGWYPDVIHLNDWQCGLAPAYIKTEYKDTPGFDKLKTLFTIHNLAYQGIFPQSVFKKTGLPEELNSEKNGIIHKGKLNFMKSGLLFSDVINTVSETYAKEISTKEEYGEGLKDILAKRKDKLFGIVNGIDTNIWHPENDKLIPVRYSIKNLEKKVENKKHLLERFGLPFDENIPVLSVISRLYDAKGIDLIQKAFPELMKLDLQFIVLGTGDYKYHTFFDKMAMKYPKKFSCYLGFSDELAHLIEAGSDMFLMPSKYEPCGLNQMYSQVYGTVPIVRETGGLADTVKRFDEKTEEGTGFMFKKYDEKDMLAEIKRAIKIFGDQKLWQKIQKAGMKEDFSWDKSAKSYIELYKTILAED</sequence>
<dbReference type="CDD" id="cd03791">
    <property type="entry name" value="GT5_Glycogen_synthase_DULL1-like"/>
    <property type="match status" value="1"/>
</dbReference>
<dbReference type="AlphaFoldDB" id="A0A7V3E7N8"/>
<dbReference type="Pfam" id="PF08323">
    <property type="entry name" value="Glyco_transf_5"/>
    <property type="match status" value="1"/>
</dbReference>
<dbReference type="EC" id="2.4.1.21" evidence="8"/>
<dbReference type="NCBIfam" id="TIGR02095">
    <property type="entry name" value="glgA"/>
    <property type="match status" value="1"/>
</dbReference>
<keyword evidence="7 8" id="KW-0320">Glycogen biosynthesis</keyword>
<dbReference type="HAMAP" id="MF_00484">
    <property type="entry name" value="Glycogen_synth"/>
    <property type="match status" value="1"/>
</dbReference>
<feature type="domain" description="Glycosyl transferase family 1" evidence="9">
    <location>
        <begin position="304"/>
        <end position="459"/>
    </location>
</feature>
<evidence type="ECO:0000259" key="9">
    <source>
        <dbReference type="Pfam" id="PF00534"/>
    </source>
</evidence>
<organism evidence="11">
    <name type="scientific">Ignavibacterium album</name>
    <dbReference type="NCBI Taxonomy" id="591197"/>
    <lineage>
        <taxon>Bacteria</taxon>
        <taxon>Pseudomonadati</taxon>
        <taxon>Ignavibacteriota</taxon>
        <taxon>Ignavibacteria</taxon>
        <taxon>Ignavibacteriales</taxon>
        <taxon>Ignavibacteriaceae</taxon>
        <taxon>Ignavibacterium</taxon>
    </lineage>
</organism>
<reference evidence="11" key="1">
    <citation type="journal article" date="2020" name="mSystems">
        <title>Genome- and Community-Level Interaction Insights into Carbon Utilization and Element Cycling Functions of Hydrothermarchaeota in Hydrothermal Sediment.</title>
        <authorList>
            <person name="Zhou Z."/>
            <person name="Liu Y."/>
            <person name="Xu W."/>
            <person name="Pan J."/>
            <person name="Luo Z.H."/>
            <person name="Li M."/>
        </authorList>
    </citation>
    <scope>NUCLEOTIDE SEQUENCE [LARGE SCALE GENOMIC DNA]</scope>
    <source>
        <strain evidence="11">SpSt-479</strain>
    </source>
</reference>
<dbReference type="PANTHER" id="PTHR45825:SF11">
    <property type="entry name" value="ALPHA AMYLASE DOMAIN-CONTAINING PROTEIN"/>
    <property type="match status" value="1"/>
</dbReference>
<proteinExistence type="inferred from homology"/>
<evidence type="ECO:0000256" key="3">
    <source>
        <dbReference type="ARBA" id="ARBA00004964"/>
    </source>
</evidence>
<accession>A0A7V3E7N8</accession>
<evidence type="ECO:0000256" key="4">
    <source>
        <dbReference type="ARBA" id="ARBA00010281"/>
    </source>
</evidence>
<evidence type="ECO:0000256" key="5">
    <source>
        <dbReference type="ARBA" id="ARBA00022676"/>
    </source>
</evidence>
<dbReference type="GO" id="GO:0009011">
    <property type="term" value="F:alpha-1,4-glucan glucosyltransferase (ADP-glucose donor) activity"/>
    <property type="evidence" value="ECO:0007669"/>
    <property type="project" value="UniProtKB-UniRule"/>
</dbReference>
<comment type="catalytic activity">
    <reaction evidence="1 8">
        <text>[(1-&gt;4)-alpha-D-glucosyl](n) + ADP-alpha-D-glucose = [(1-&gt;4)-alpha-D-glucosyl](n+1) + ADP + H(+)</text>
        <dbReference type="Rhea" id="RHEA:18189"/>
        <dbReference type="Rhea" id="RHEA-COMP:9584"/>
        <dbReference type="Rhea" id="RHEA-COMP:9587"/>
        <dbReference type="ChEBI" id="CHEBI:15378"/>
        <dbReference type="ChEBI" id="CHEBI:15444"/>
        <dbReference type="ChEBI" id="CHEBI:57498"/>
        <dbReference type="ChEBI" id="CHEBI:456216"/>
        <dbReference type="EC" id="2.4.1.21"/>
    </reaction>
</comment>
<dbReference type="EMBL" id="DSUJ01000008">
    <property type="protein sequence ID" value="HFI91414.1"/>
    <property type="molecule type" value="Genomic_DNA"/>
</dbReference>
<dbReference type="InterPro" id="IPR001296">
    <property type="entry name" value="Glyco_trans_1"/>
</dbReference>
<feature type="binding site" evidence="8">
    <location>
        <position position="20"/>
    </location>
    <ligand>
        <name>ADP-alpha-D-glucose</name>
        <dbReference type="ChEBI" id="CHEBI:57498"/>
    </ligand>
</feature>
<evidence type="ECO:0000256" key="1">
    <source>
        <dbReference type="ARBA" id="ARBA00001478"/>
    </source>
</evidence>
<evidence type="ECO:0000256" key="8">
    <source>
        <dbReference type="HAMAP-Rule" id="MF_00484"/>
    </source>
</evidence>
<comment type="similarity">
    <text evidence="4 8">Belongs to the glycosyltransferase 1 family. Bacterial/plant glycogen synthase subfamily.</text>
</comment>
<dbReference type="GO" id="GO:0005978">
    <property type="term" value="P:glycogen biosynthetic process"/>
    <property type="evidence" value="ECO:0007669"/>
    <property type="project" value="UniProtKB-UniRule"/>
</dbReference>